<evidence type="ECO:0000313" key="10">
    <source>
        <dbReference type="Proteomes" id="UP000283701"/>
    </source>
</evidence>
<dbReference type="EC" id="2.7.13.3" evidence="2"/>
<dbReference type="PRINTS" id="PR00344">
    <property type="entry name" value="BCTRLSENSOR"/>
</dbReference>
<dbReference type="InterPro" id="IPR004358">
    <property type="entry name" value="Sig_transdc_His_kin-like_C"/>
</dbReference>
<comment type="caution">
    <text evidence="9">The sequence shown here is derived from an EMBL/GenBank/DDBJ whole genome shotgun (WGS) entry which is preliminary data.</text>
</comment>
<keyword evidence="4" id="KW-0808">Transferase</keyword>
<dbReference type="InterPro" id="IPR003594">
    <property type="entry name" value="HATPase_dom"/>
</dbReference>
<feature type="domain" description="Histidine kinase" evidence="8">
    <location>
        <begin position="96"/>
        <end position="307"/>
    </location>
</feature>
<dbReference type="Gene3D" id="1.10.287.130">
    <property type="match status" value="1"/>
</dbReference>
<reference evidence="9 10" key="1">
    <citation type="submission" date="2018-08" db="EMBL/GenBank/DDBJ databases">
        <title>A genome reference for cultivated species of the human gut microbiota.</title>
        <authorList>
            <person name="Zou Y."/>
            <person name="Xue W."/>
            <person name="Luo G."/>
        </authorList>
    </citation>
    <scope>NUCLEOTIDE SEQUENCE [LARGE SCALE GENOMIC DNA]</scope>
    <source>
        <strain evidence="9 10">AM23-23AC</strain>
    </source>
</reference>
<evidence type="ECO:0000256" key="1">
    <source>
        <dbReference type="ARBA" id="ARBA00000085"/>
    </source>
</evidence>
<keyword evidence="7" id="KW-0472">Membrane</keyword>
<dbReference type="SUPFAM" id="SSF47384">
    <property type="entry name" value="Homodimeric domain of signal transducing histidine kinase"/>
    <property type="match status" value="1"/>
</dbReference>
<evidence type="ECO:0000256" key="5">
    <source>
        <dbReference type="ARBA" id="ARBA00022777"/>
    </source>
</evidence>
<organism evidence="9 10">
    <name type="scientific">Roseburia inulinivorans</name>
    <dbReference type="NCBI Taxonomy" id="360807"/>
    <lineage>
        <taxon>Bacteria</taxon>
        <taxon>Bacillati</taxon>
        <taxon>Bacillota</taxon>
        <taxon>Clostridia</taxon>
        <taxon>Lachnospirales</taxon>
        <taxon>Lachnospiraceae</taxon>
        <taxon>Roseburia</taxon>
    </lineage>
</organism>
<dbReference type="InterPro" id="IPR050736">
    <property type="entry name" value="Sensor_HK_Regulatory"/>
</dbReference>
<dbReference type="PANTHER" id="PTHR43711">
    <property type="entry name" value="TWO-COMPONENT HISTIDINE KINASE"/>
    <property type="match status" value="1"/>
</dbReference>
<keyword evidence="7" id="KW-1133">Transmembrane helix</keyword>
<dbReference type="Pfam" id="PF02518">
    <property type="entry name" value="HATPase_c"/>
    <property type="match status" value="1"/>
</dbReference>
<gene>
    <name evidence="9" type="ORF">DW654_03925</name>
</gene>
<comment type="catalytic activity">
    <reaction evidence="1">
        <text>ATP + protein L-histidine = ADP + protein N-phospho-L-histidine.</text>
        <dbReference type="EC" id="2.7.13.3"/>
    </reaction>
</comment>
<dbReference type="InterPro" id="IPR003661">
    <property type="entry name" value="HisK_dim/P_dom"/>
</dbReference>
<dbReference type="PANTHER" id="PTHR43711:SF1">
    <property type="entry name" value="HISTIDINE KINASE 1"/>
    <property type="match status" value="1"/>
</dbReference>
<keyword evidence="7" id="KW-0812">Transmembrane</keyword>
<evidence type="ECO:0000259" key="8">
    <source>
        <dbReference type="PROSITE" id="PS50109"/>
    </source>
</evidence>
<evidence type="ECO:0000256" key="7">
    <source>
        <dbReference type="SAM" id="Phobius"/>
    </source>
</evidence>
<dbReference type="Gene3D" id="3.30.565.10">
    <property type="entry name" value="Histidine kinase-like ATPase, C-terminal domain"/>
    <property type="match status" value="1"/>
</dbReference>
<dbReference type="Pfam" id="PF00512">
    <property type="entry name" value="HisKA"/>
    <property type="match status" value="1"/>
</dbReference>
<dbReference type="InterPro" id="IPR036097">
    <property type="entry name" value="HisK_dim/P_sf"/>
</dbReference>
<name>A0A414R113_9FIRM</name>
<dbReference type="InterPro" id="IPR036890">
    <property type="entry name" value="HATPase_C_sf"/>
</dbReference>
<keyword evidence="3" id="KW-0597">Phosphoprotein</keyword>
<keyword evidence="5 9" id="KW-0418">Kinase</keyword>
<dbReference type="EMBL" id="QRHP01000002">
    <property type="protein sequence ID" value="RHF86727.1"/>
    <property type="molecule type" value="Genomic_DNA"/>
</dbReference>
<evidence type="ECO:0000256" key="3">
    <source>
        <dbReference type="ARBA" id="ARBA00022553"/>
    </source>
</evidence>
<dbReference type="PROSITE" id="PS50109">
    <property type="entry name" value="HIS_KIN"/>
    <property type="match status" value="1"/>
</dbReference>
<sequence>MELVTGGSDMWIFIVFVCVTVTAIIIFINYRRTKKTMDTIEEMLNVAVKGEFTEGQFDETRMSALETKFAHYLSASALSAQNVEAEKNKIKALIADISHQTKTPIANLLLYSELLLEEELPQQIEGNVSAIHEQTQKLKFLIESLVKLSRLENGILQLVPRMEKLQPMLERAVWEMKQKAEEKGLQISLHNTDAEAYFDPKWTGEAIGNVIDNAIKYTEHGEISVSAISYEMFVRIDIADTGCGIREEELPKIFRRFYRSELVKDEEGVGIGLYLTREILQEQGGYIKVSSVYGHGSKFSIYLPKNNF</sequence>
<evidence type="ECO:0000256" key="4">
    <source>
        <dbReference type="ARBA" id="ARBA00022679"/>
    </source>
</evidence>
<feature type="transmembrane region" description="Helical" evidence="7">
    <location>
        <begin position="12"/>
        <end position="30"/>
    </location>
</feature>
<dbReference type="GO" id="GO:0000155">
    <property type="term" value="F:phosphorelay sensor kinase activity"/>
    <property type="evidence" value="ECO:0007669"/>
    <property type="project" value="InterPro"/>
</dbReference>
<dbReference type="SUPFAM" id="SSF55874">
    <property type="entry name" value="ATPase domain of HSP90 chaperone/DNA topoisomerase II/histidine kinase"/>
    <property type="match status" value="1"/>
</dbReference>
<dbReference type="Proteomes" id="UP000283701">
    <property type="component" value="Unassembled WGS sequence"/>
</dbReference>
<evidence type="ECO:0000256" key="6">
    <source>
        <dbReference type="ARBA" id="ARBA00023012"/>
    </source>
</evidence>
<proteinExistence type="predicted"/>
<evidence type="ECO:0000313" key="9">
    <source>
        <dbReference type="EMBL" id="RHF86727.1"/>
    </source>
</evidence>
<dbReference type="SMART" id="SM00387">
    <property type="entry name" value="HATPase_c"/>
    <property type="match status" value="1"/>
</dbReference>
<evidence type="ECO:0000256" key="2">
    <source>
        <dbReference type="ARBA" id="ARBA00012438"/>
    </source>
</evidence>
<protein>
    <recommendedName>
        <fullName evidence="2">histidine kinase</fullName>
        <ecNumber evidence="2">2.7.13.3</ecNumber>
    </recommendedName>
</protein>
<keyword evidence="6" id="KW-0902">Two-component regulatory system</keyword>
<dbReference type="AlphaFoldDB" id="A0A414R113"/>
<dbReference type="SMART" id="SM00388">
    <property type="entry name" value="HisKA"/>
    <property type="match status" value="1"/>
</dbReference>
<accession>A0A414R113</accession>
<dbReference type="InterPro" id="IPR005467">
    <property type="entry name" value="His_kinase_dom"/>
</dbReference>